<reference evidence="4" key="1">
    <citation type="journal article" date="2018" name="Nat. Microbiol.">
        <title>Leveraging single-cell genomics to expand the fungal tree of life.</title>
        <authorList>
            <person name="Ahrendt S.R."/>
            <person name="Quandt C.A."/>
            <person name="Ciobanu D."/>
            <person name="Clum A."/>
            <person name="Salamov A."/>
            <person name="Andreopoulos B."/>
            <person name="Cheng J.F."/>
            <person name="Woyke T."/>
            <person name="Pelin A."/>
            <person name="Henrissat B."/>
            <person name="Reynolds N.K."/>
            <person name="Benny G.L."/>
            <person name="Smith M.E."/>
            <person name="James T.Y."/>
            <person name="Grigoriev I.V."/>
        </authorList>
    </citation>
    <scope>NUCLEOTIDE SEQUENCE [LARGE SCALE GENOMIC DNA]</scope>
</reference>
<feature type="region of interest" description="Disordered" evidence="2">
    <location>
        <begin position="540"/>
        <end position="593"/>
    </location>
</feature>
<feature type="compositionally biased region" description="Polar residues" evidence="2">
    <location>
        <begin position="384"/>
        <end position="395"/>
    </location>
</feature>
<sequence>MSSWYEGQPAKLRRVTAADGRRGWGKQRREPTRVEWLMTDYLTIASRRVARGERRASGASDSRATARSILNPDEVAVKSTQLLPGVYCCKKHVTVLPYPPQTKRARTPCAHTRAMAPPALHYAIQTHHLSAVLPHLSAKACMERCGEDEASVEAIVASRGGGSIMGWSASGMCAAQIALLEASVAKDKGRAWEVMQVVLEATPLETLSTSRWGSGNTALHLASFLGLSNVVRILLDRGCDARLRNELGKTAIDVAADQATRSAFTARPKPTPAAVVITEAAGGVARAAEAKIDMSPVRAEAPTAATWNDAVALKERGAVSKSPFREMMRRSTESRAGGGAADNAKPDGDAISSTVAPVVASEPTTPTRAPTAAAALWRSPPDQQTIAQSTNNSAATHPLRRYDTDMGPRKAPASRPSLEGLFIDTRRSKTADDAPDIGKREAVAPIAVPPPSPHMIPTSPSRFAVARNAFEKSAGVDGGAGLTPANRSTKNSSFFLYGGRIGRNSISLRSSAAALFELEADKQNIKADPEFKEADLELVEGSNSRTAERAPHTSQSVRVGLKKESKRPPLPLAADWFRPPHAASDVTPEAADSEKIKEVGRVDGAVVATESETVCSDEGPKEVDERKADATGVELSSKAIRPEPVVRDIAASRTRPAAVVAAVVEIPVTEIPVKKEADERRTDATGAELPSKGIKPESVVKDIVASLTRPAAEPQTRAAAVAEIPATQIPVAADINEAAIKPIDKKQRDTKIVAQPTASPTPDARKVPPPAAAAESSSADASRSGPPALAAWMSRDHHASRPPTVVVERGVRIPKPLPPTVLVRRPASGDESVTAWILDDAERASAVVGQPSPGPGPVAGSPQRAVAAAVVPGAVPKPSPDAAVPVVRVSLDGDDAVANEREVDDDNARSEVRDEETDAAADTPEVVVAPKSLVLDMPSISVGSLFDTSDWLITLIAPPSALAPPTNADAIIYQSIVDPPAARLATIEEEEPGPFTLEEQAPIAEKATAHSPAPPAELWDGGHRVPATGLPAEAAERVASLGSIVDDIIGRERKPGKKKSVRVDVNVFLMAGYLLFGGSQRAWKGELETRWIVNEEFAPRASKEGATGVLLLRDIHMEISVSQEGDSHSCGRVVVAAGQRDVEINFECAILRPIASVPRGRSYAERSLESSHQEEALAPVWVAQPSARVGSRGGGRAQQRRQRGGGSRREVGCADWDCAGCPRYFRRCRSLGSAG</sequence>
<dbReference type="PROSITE" id="PS50088">
    <property type="entry name" value="ANK_REPEAT"/>
    <property type="match status" value="1"/>
</dbReference>
<name>A0A4P9WCJ1_9FUNG</name>
<feature type="region of interest" description="Disordered" evidence="2">
    <location>
        <begin position="610"/>
        <end position="630"/>
    </location>
</feature>
<dbReference type="Proteomes" id="UP000269721">
    <property type="component" value="Unassembled WGS sequence"/>
</dbReference>
<dbReference type="InterPro" id="IPR036770">
    <property type="entry name" value="Ankyrin_rpt-contain_sf"/>
</dbReference>
<feature type="region of interest" description="Disordered" evidence="2">
    <location>
        <begin position="384"/>
        <end position="416"/>
    </location>
</feature>
<feature type="compositionally biased region" description="Low complexity" evidence="2">
    <location>
        <begin position="772"/>
        <end position="788"/>
    </location>
</feature>
<feature type="compositionally biased region" description="Basic and acidic residues" evidence="2">
    <location>
        <begin position="742"/>
        <end position="751"/>
    </location>
</feature>
<dbReference type="OrthoDB" id="428895at2759"/>
<evidence type="ECO:0000313" key="3">
    <source>
        <dbReference type="EMBL" id="RKO90379.1"/>
    </source>
</evidence>
<feature type="compositionally biased region" description="Basic and acidic residues" evidence="2">
    <location>
        <begin position="901"/>
        <end position="912"/>
    </location>
</feature>
<feature type="region of interest" description="Disordered" evidence="2">
    <location>
        <begin position="1006"/>
        <end position="1026"/>
    </location>
</feature>
<gene>
    <name evidence="3" type="ORF">BDK51DRAFT_39719</name>
</gene>
<dbReference type="InterPro" id="IPR002110">
    <property type="entry name" value="Ankyrin_rpt"/>
</dbReference>
<dbReference type="Pfam" id="PF13857">
    <property type="entry name" value="Ank_5"/>
    <property type="match status" value="1"/>
</dbReference>
<feature type="region of interest" description="Disordered" evidence="2">
    <location>
        <begin position="901"/>
        <end position="922"/>
    </location>
</feature>
<feature type="region of interest" description="Disordered" evidence="2">
    <location>
        <begin position="329"/>
        <end position="349"/>
    </location>
</feature>
<dbReference type="AlphaFoldDB" id="A0A4P9WCJ1"/>
<dbReference type="SUPFAM" id="SSF48403">
    <property type="entry name" value="Ankyrin repeat"/>
    <property type="match status" value="1"/>
</dbReference>
<dbReference type="PROSITE" id="PS50297">
    <property type="entry name" value="ANK_REP_REGION"/>
    <property type="match status" value="1"/>
</dbReference>
<evidence type="ECO:0000256" key="2">
    <source>
        <dbReference type="SAM" id="MobiDB-lite"/>
    </source>
</evidence>
<evidence type="ECO:0000313" key="4">
    <source>
        <dbReference type="Proteomes" id="UP000269721"/>
    </source>
</evidence>
<keyword evidence="1" id="KW-0040">ANK repeat</keyword>
<accession>A0A4P9WCJ1</accession>
<keyword evidence="4" id="KW-1185">Reference proteome</keyword>
<feature type="region of interest" description="Disordered" evidence="2">
    <location>
        <begin position="742"/>
        <end position="788"/>
    </location>
</feature>
<evidence type="ECO:0000256" key="1">
    <source>
        <dbReference type="PROSITE-ProRule" id="PRU00023"/>
    </source>
</evidence>
<protein>
    <submittedName>
        <fullName evidence="3">Uncharacterized protein</fullName>
    </submittedName>
</protein>
<feature type="region of interest" description="Disordered" evidence="2">
    <location>
        <begin position="1187"/>
        <end position="1211"/>
    </location>
</feature>
<dbReference type="EMBL" id="KZ995585">
    <property type="protein sequence ID" value="RKO90379.1"/>
    <property type="molecule type" value="Genomic_DNA"/>
</dbReference>
<dbReference type="Gene3D" id="1.25.40.20">
    <property type="entry name" value="Ankyrin repeat-containing domain"/>
    <property type="match status" value="1"/>
</dbReference>
<feature type="compositionally biased region" description="Basic and acidic residues" evidence="2">
    <location>
        <begin position="618"/>
        <end position="629"/>
    </location>
</feature>
<organism evidence="3 4">
    <name type="scientific">Blyttiomyces helicus</name>
    <dbReference type="NCBI Taxonomy" id="388810"/>
    <lineage>
        <taxon>Eukaryota</taxon>
        <taxon>Fungi</taxon>
        <taxon>Fungi incertae sedis</taxon>
        <taxon>Chytridiomycota</taxon>
        <taxon>Chytridiomycota incertae sedis</taxon>
        <taxon>Chytridiomycetes</taxon>
        <taxon>Chytridiomycetes incertae sedis</taxon>
        <taxon>Blyttiomyces</taxon>
    </lineage>
</organism>
<feature type="repeat" description="ANK" evidence="1">
    <location>
        <begin position="214"/>
        <end position="246"/>
    </location>
</feature>
<proteinExistence type="predicted"/>